<gene>
    <name evidence="15" type="primary">LOC106808393</name>
</gene>
<dbReference type="InterPro" id="IPR006201">
    <property type="entry name" value="Neur_channel"/>
</dbReference>
<dbReference type="PANTHER" id="PTHR18945">
    <property type="entry name" value="NEUROTRANSMITTER GATED ION CHANNEL"/>
    <property type="match status" value="1"/>
</dbReference>
<evidence type="ECO:0000256" key="9">
    <source>
        <dbReference type="ARBA" id="ARBA00023136"/>
    </source>
</evidence>
<feature type="domain" description="Neurotransmitter-gated ion-channel transmembrane" evidence="13">
    <location>
        <begin position="294"/>
        <end position="392"/>
    </location>
</feature>
<evidence type="ECO:0000256" key="1">
    <source>
        <dbReference type="ARBA" id="ARBA00004141"/>
    </source>
</evidence>
<keyword evidence="3 11" id="KW-0813">Transport</keyword>
<dbReference type="InterPro" id="IPR006029">
    <property type="entry name" value="Neurotrans-gated_channel_TM"/>
</dbReference>
<keyword evidence="4" id="KW-1003">Cell membrane</keyword>
<dbReference type="CDD" id="cd18993">
    <property type="entry name" value="LGIC_ECD_GluCl"/>
    <property type="match status" value="1"/>
</dbReference>
<comment type="caution">
    <text evidence="11">Lacks conserved residue(s) required for the propagation of feature annotation.</text>
</comment>
<protein>
    <submittedName>
        <fullName evidence="15">Glutamate-gated chloride channel-like isoform X1</fullName>
    </submittedName>
</protein>
<dbReference type="SUPFAM" id="SSF90112">
    <property type="entry name" value="Neurotransmitter-gated ion-channel transmembrane pore"/>
    <property type="match status" value="1"/>
</dbReference>
<dbReference type="InterPro" id="IPR038050">
    <property type="entry name" value="Neuro_actylchol_rec"/>
</dbReference>
<dbReference type="NCBIfam" id="TIGR00860">
    <property type="entry name" value="LIC"/>
    <property type="match status" value="1"/>
</dbReference>
<evidence type="ECO:0000259" key="12">
    <source>
        <dbReference type="Pfam" id="PF02931"/>
    </source>
</evidence>
<dbReference type="PRINTS" id="PR00253">
    <property type="entry name" value="GABAARECEPTR"/>
</dbReference>
<evidence type="ECO:0000259" key="13">
    <source>
        <dbReference type="Pfam" id="PF02932"/>
    </source>
</evidence>
<organism evidence="14 15">
    <name type="scientific">Priapulus caudatus</name>
    <name type="common">Priapulid worm</name>
    <dbReference type="NCBI Taxonomy" id="37621"/>
    <lineage>
        <taxon>Eukaryota</taxon>
        <taxon>Metazoa</taxon>
        <taxon>Ecdysozoa</taxon>
        <taxon>Scalidophora</taxon>
        <taxon>Priapulida</taxon>
        <taxon>Priapulimorpha</taxon>
        <taxon>Priapulimorphida</taxon>
        <taxon>Priapulidae</taxon>
        <taxon>Priapulus</taxon>
    </lineage>
</organism>
<dbReference type="Pfam" id="PF02932">
    <property type="entry name" value="Neur_chan_memb"/>
    <property type="match status" value="1"/>
</dbReference>
<accession>A0ABM1E312</accession>
<dbReference type="Proteomes" id="UP000695022">
    <property type="component" value="Unplaced"/>
</dbReference>
<dbReference type="Pfam" id="PF02931">
    <property type="entry name" value="Neur_chan_LBD"/>
    <property type="match status" value="1"/>
</dbReference>
<dbReference type="SUPFAM" id="SSF63712">
    <property type="entry name" value="Nicotinic receptor ligand binding domain-like"/>
    <property type="match status" value="1"/>
</dbReference>
<feature type="transmembrane region" description="Helical" evidence="11">
    <location>
        <begin position="352"/>
        <end position="375"/>
    </location>
</feature>
<dbReference type="GeneID" id="106808393"/>
<comment type="subcellular location">
    <subcellularLocation>
        <location evidence="2">Cell membrane</location>
    </subcellularLocation>
    <subcellularLocation>
        <location evidence="1">Membrane</location>
        <topology evidence="1">Multi-pass membrane protein</topology>
    </subcellularLocation>
</comment>
<keyword evidence="7 11" id="KW-1133">Transmembrane helix</keyword>
<dbReference type="Gene3D" id="1.20.58.390">
    <property type="entry name" value="Neurotransmitter-gated ion-channel transmembrane domain"/>
    <property type="match status" value="1"/>
</dbReference>
<dbReference type="Gene3D" id="2.70.170.10">
    <property type="entry name" value="Neurotransmitter-gated ion-channel ligand-binding domain"/>
    <property type="match status" value="1"/>
</dbReference>
<comment type="similarity">
    <text evidence="11">Belongs to the ligand-gated ion channel (TC 1.A.9) family.</text>
</comment>
<evidence type="ECO:0000256" key="2">
    <source>
        <dbReference type="ARBA" id="ARBA00004236"/>
    </source>
</evidence>
<dbReference type="InterPro" id="IPR036734">
    <property type="entry name" value="Neur_chan_lig-bd_sf"/>
</dbReference>
<evidence type="ECO:0000313" key="14">
    <source>
        <dbReference type="Proteomes" id="UP000695022"/>
    </source>
</evidence>
<keyword evidence="14" id="KW-1185">Reference proteome</keyword>
<keyword evidence="8 11" id="KW-0406">Ion transport</keyword>
<reference evidence="15" key="1">
    <citation type="submission" date="2025-08" db="UniProtKB">
        <authorList>
            <consortium name="RefSeq"/>
        </authorList>
    </citation>
    <scope>IDENTIFICATION</scope>
</reference>
<dbReference type="RefSeq" id="XP_014666583.1">
    <property type="nucleotide sequence ID" value="XM_014811097.1"/>
</dbReference>
<dbReference type="CDD" id="cd19062">
    <property type="entry name" value="LGIC_TM_GluCl"/>
    <property type="match status" value="1"/>
</dbReference>
<dbReference type="PRINTS" id="PR00252">
    <property type="entry name" value="NRIONCHANNEL"/>
</dbReference>
<evidence type="ECO:0000256" key="6">
    <source>
        <dbReference type="ARBA" id="ARBA00022729"/>
    </source>
</evidence>
<keyword evidence="5 11" id="KW-0812">Transmembrane</keyword>
<keyword evidence="10 11" id="KW-0407">Ion channel</keyword>
<feature type="transmembrane region" description="Helical" evidence="11">
    <location>
        <begin position="287"/>
        <end position="311"/>
    </location>
</feature>
<name>A0ABM1E312_PRICU</name>
<evidence type="ECO:0000256" key="10">
    <source>
        <dbReference type="ARBA" id="ARBA00023303"/>
    </source>
</evidence>
<keyword evidence="9 11" id="KW-0472">Membrane</keyword>
<evidence type="ECO:0000256" key="11">
    <source>
        <dbReference type="RuleBase" id="RU000687"/>
    </source>
</evidence>
<proteinExistence type="inferred from homology"/>
<feature type="domain" description="Neurotransmitter-gated ion-channel ligand-binding" evidence="12">
    <location>
        <begin position="77"/>
        <end position="286"/>
    </location>
</feature>
<evidence type="ECO:0000256" key="8">
    <source>
        <dbReference type="ARBA" id="ARBA00023065"/>
    </source>
</evidence>
<keyword evidence="6" id="KW-0732">Signal</keyword>
<evidence type="ECO:0000256" key="7">
    <source>
        <dbReference type="ARBA" id="ARBA00022989"/>
    </source>
</evidence>
<feature type="transmembrane region" description="Helical" evidence="11">
    <location>
        <begin position="462"/>
        <end position="482"/>
    </location>
</feature>
<evidence type="ECO:0000313" key="15">
    <source>
        <dbReference type="RefSeq" id="XP_014666583.1"/>
    </source>
</evidence>
<dbReference type="InterPro" id="IPR006028">
    <property type="entry name" value="GABAA/Glycine_rcpt"/>
</dbReference>
<dbReference type="InterPro" id="IPR036719">
    <property type="entry name" value="Neuro-gated_channel_TM_sf"/>
</dbReference>
<evidence type="ECO:0000256" key="5">
    <source>
        <dbReference type="ARBA" id="ARBA00022692"/>
    </source>
</evidence>
<dbReference type="InterPro" id="IPR006202">
    <property type="entry name" value="Neur_chan_lig-bd"/>
</dbReference>
<sequence length="493" mass="57070">MVGVKFGRSIVPPARRCATLRWNSCCAIYKMDWLHWCIIIIGVIACIRGQSVQQMEKPPWRNTSDRVTNPNINISEKEIIDEILGEGSNYDNRLRPKGGNGSQASAVNVTVNIYLRTISKIDDVSMEYSCQISFREQWQDNRLTYNDSYFKYVNLPDPERIWRPDLFFSNEKQGHFHDIVMPNVLLRLYPDGRILYSVRISLVLSCPMKLHYYPLDNQFCVLEMASYGYTTDDIVFIWKADNPVQRKPIVELPSFELKDISTSYCSSTTNTGQYSCLRVTLKLKRQFSYYLLQLYIPSYMLVIVSWVSFWLDKEAVPARVSLGVTTLLTMATQASGINSKLPPVSYTKAIDVWIGVSLTFIFGALLEFALVNYAARRDSKEQLKKDRERQEQLTLDLMEDGCGTQMVMKPLFNNSDTTPFRKRSWKGYETHDIHIEPRRKRKRGCYTSFLSHYKDRAKRIDVVARILFPAGFALFNVAYWLGYMLPEKVVDMA</sequence>
<evidence type="ECO:0000256" key="4">
    <source>
        <dbReference type="ARBA" id="ARBA00022475"/>
    </source>
</evidence>
<dbReference type="PROSITE" id="PS00236">
    <property type="entry name" value="NEUROTR_ION_CHANNEL"/>
    <property type="match status" value="1"/>
</dbReference>
<dbReference type="InterPro" id="IPR018000">
    <property type="entry name" value="Neurotransmitter_ion_chnl_CS"/>
</dbReference>
<evidence type="ECO:0000256" key="3">
    <source>
        <dbReference type="ARBA" id="ARBA00022448"/>
    </source>
</evidence>
<dbReference type="InterPro" id="IPR044721">
    <property type="entry name" value="GluCl_TM"/>
</dbReference>